<sequence>MVFTPNFQITAALTKLLMDTEASRQAVSSLPITVPVLTSLRESARLISTHYSTQIEGNRLTQEQVEDVLHGGTFPNRERDEREVKNYYQALDYLDVLIKAKTVKIKERDVQTLHGLVMEGKKRPSSYRDGQNVIKDSVSGSIVYMPPEAKDVSALMLDLIGWINEEASKAELPVPIIAAIAHYQFATIHPYYDGNGRTARLLTNLVLHKSGYGLKGIYSLEEYYATSLQAYYNALSVGESHNYYFGREQADITAWIVYFCEGMADAFANVRLKASEAAKGDKTDYSALLRELDQRQKQVLSLFTKSKYITTREIAELLNIHPRTALNLCKKWVDSEFIIQHGDANKSRKYELADKWIALV</sequence>
<dbReference type="Gene3D" id="1.10.10.10">
    <property type="entry name" value="Winged helix-like DNA-binding domain superfamily/Winged helix DNA-binding domain"/>
    <property type="match status" value="1"/>
</dbReference>
<gene>
    <name evidence="2" type="ORF">MNBD_GAMMA19-316</name>
</gene>
<dbReference type="PANTHER" id="PTHR13504:SF38">
    <property type="entry name" value="FIDO DOMAIN-CONTAINING PROTEIN"/>
    <property type="match status" value="1"/>
</dbReference>
<evidence type="ECO:0000259" key="1">
    <source>
        <dbReference type="PROSITE" id="PS51459"/>
    </source>
</evidence>
<proteinExistence type="predicted"/>
<dbReference type="InterPro" id="IPR003812">
    <property type="entry name" value="Fido"/>
</dbReference>
<dbReference type="Pfam" id="PF02661">
    <property type="entry name" value="Fic"/>
    <property type="match status" value="1"/>
</dbReference>
<dbReference type="PANTHER" id="PTHR13504">
    <property type="entry name" value="FIDO DOMAIN-CONTAINING PROTEIN DDB_G0283145"/>
    <property type="match status" value="1"/>
</dbReference>
<accession>A0A3B1AC07</accession>
<organism evidence="2">
    <name type="scientific">hydrothermal vent metagenome</name>
    <dbReference type="NCBI Taxonomy" id="652676"/>
    <lineage>
        <taxon>unclassified sequences</taxon>
        <taxon>metagenomes</taxon>
        <taxon>ecological metagenomes</taxon>
    </lineage>
</organism>
<dbReference type="AlphaFoldDB" id="A0A3B1AC07"/>
<evidence type="ECO:0000313" key="2">
    <source>
        <dbReference type="EMBL" id="VAW97442.1"/>
    </source>
</evidence>
<name>A0A3B1AC07_9ZZZZ</name>
<dbReference type="InterPro" id="IPR036390">
    <property type="entry name" value="WH_DNA-bd_sf"/>
</dbReference>
<dbReference type="InterPro" id="IPR036597">
    <property type="entry name" value="Fido-like_dom_sf"/>
</dbReference>
<dbReference type="InterPro" id="IPR036388">
    <property type="entry name" value="WH-like_DNA-bd_sf"/>
</dbReference>
<feature type="domain" description="Fido" evidence="1">
    <location>
        <begin position="105"/>
        <end position="258"/>
    </location>
</feature>
<dbReference type="Gene3D" id="1.10.3290.10">
    <property type="entry name" value="Fido-like domain"/>
    <property type="match status" value="1"/>
</dbReference>
<dbReference type="SUPFAM" id="SSF140931">
    <property type="entry name" value="Fic-like"/>
    <property type="match status" value="1"/>
</dbReference>
<reference evidence="2" key="1">
    <citation type="submission" date="2018-06" db="EMBL/GenBank/DDBJ databases">
        <authorList>
            <person name="Zhirakovskaya E."/>
        </authorList>
    </citation>
    <scope>NUCLEOTIDE SEQUENCE</scope>
</reference>
<protein>
    <submittedName>
        <fullName evidence="2">Fic family protein</fullName>
    </submittedName>
</protein>
<dbReference type="SUPFAM" id="SSF46785">
    <property type="entry name" value="Winged helix' DNA-binding domain"/>
    <property type="match status" value="1"/>
</dbReference>
<dbReference type="InterPro" id="IPR040198">
    <property type="entry name" value="Fido_containing"/>
</dbReference>
<dbReference type="PROSITE" id="PS51459">
    <property type="entry name" value="FIDO"/>
    <property type="match status" value="1"/>
</dbReference>
<dbReference type="EMBL" id="UOFV01000113">
    <property type="protein sequence ID" value="VAW97442.1"/>
    <property type="molecule type" value="Genomic_DNA"/>
</dbReference>